<dbReference type="Proteomes" id="UP000515838">
    <property type="component" value="Chromosome"/>
</dbReference>
<evidence type="ECO:0000313" key="3">
    <source>
        <dbReference type="Proteomes" id="UP000515838"/>
    </source>
</evidence>
<reference evidence="2 3" key="1">
    <citation type="submission" date="2020-08" db="EMBL/GenBank/DDBJ databases">
        <title>Streptomycin Non-resistant strain, P. mexicana.</title>
        <authorList>
            <person name="Ganesh-Kumar S."/>
            <person name="Zhe T."/>
            <person name="Yu Z."/>
            <person name="Min Y."/>
        </authorList>
    </citation>
    <scope>NUCLEOTIDE SEQUENCE [LARGE SCALE GENOMIC DNA]</scope>
    <source>
        <strain evidence="2 3">GTZY2</strain>
    </source>
</reference>
<sequence>MKTLRLRGLVLVMAALLPAAAFASPTVNTLGGDTRVQLSADLVGALTSLGVSVKASYPARLRGASASFPIAGGELDLGTLKGEVDHAGGLTLRAGATEVNLSSYTIDTTGAAPVLTGLVKVNDSVLGRLPLFDITLVSAPVVRGLHARAGSVQLDNVRLTLNDEAAVALNAVFNVSAFQAGLPVGTARVQTYFYEPAP</sequence>
<dbReference type="AlphaFoldDB" id="A0A7G9T7V6"/>
<gene>
    <name evidence="2" type="ORF">IAE60_09330</name>
</gene>
<dbReference type="RefSeq" id="WP_187572047.1">
    <property type="nucleotide sequence ID" value="NZ_CP060731.1"/>
</dbReference>
<dbReference type="GeneID" id="81471168"/>
<keyword evidence="1" id="KW-0732">Signal</keyword>
<proteinExistence type="predicted"/>
<dbReference type="EMBL" id="CP060731">
    <property type="protein sequence ID" value="QNN76181.1"/>
    <property type="molecule type" value="Genomic_DNA"/>
</dbReference>
<evidence type="ECO:0008006" key="4">
    <source>
        <dbReference type="Google" id="ProtNLM"/>
    </source>
</evidence>
<feature type="signal peptide" evidence="1">
    <location>
        <begin position="1"/>
        <end position="23"/>
    </location>
</feature>
<feature type="chain" id="PRO_5028988501" description="Lipid/polyisoprenoid-binding YceI-like domain-containing protein" evidence="1">
    <location>
        <begin position="24"/>
        <end position="198"/>
    </location>
</feature>
<evidence type="ECO:0000313" key="2">
    <source>
        <dbReference type="EMBL" id="QNN76181.1"/>
    </source>
</evidence>
<name>A0A7G9T7V6_PSEMX</name>
<accession>A0A7G9T7V6</accession>
<protein>
    <recommendedName>
        <fullName evidence="4">Lipid/polyisoprenoid-binding YceI-like domain-containing protein</fullName>
    </recommendedName>
</protein>
<organism evidence="2 3">
    <name type="scientific">Pseudoxanthomonas mexicana</name>
    <dbReference type="NCBI Taxonomy" id="128785"/>
    <lineage>
        <taxon>Bacteria</taxon>
        <taxon>Pseudomonadati</taxon>
        <taxon>Pseudomonadota</taxon>
        <taxon>Gammaproteobacteria</taxon>
        <taxon>Lysobacterales</taxon>
        <taxon>Lysobacteraceae</taxon>
        <taxon>Pseudoxanthomonas</taxon>
    </lineage>
</organism>
<evidence type="ECO:0000256" key="1">
    <source>
        <dbReference type="SAM" id="SignalP"/>
    </source>
</evidence>